<evidence type="ECO:0000256" key="1">
    <source>
        <dbReference type="SAM" id="Phobius"/>
    </source>
</evidence>
<gene>
    <name evidence="2" type="ORF">LITE_LOCUS43897</name>
</gene>
<proteinExistence type="predicted"/>
<accession>A0AAV0QMU4</accession>
<dbReference type="Proteomes" id="UP001154282">
    <property type="component" value="Unassembled WGS sequence"/>
</dbReference>
<sequence length="68" mass="7403">MWTGLDCLFHGLGHSAAPQPTDLPVCLLPFLPSLGFFCIMWALILDLKTKLTFTQVSNLVGVNIIIGC</sequence>
<evidence type="ECO:0000313" key="3">
    <source>
        <dbReference type="Proteomes" id="UP001154282"/>
    </source>
</evidence>
<organism evidence="2 3">
    <name type="scientific">Linum tenue</name>
    <dbReference type="NCBI Taxonomy" id="586396"/>
    <lineage>
        <taxon>Eukaryota</taxon>
        <taxon>Viridiplantae</taxon>
        <taxon>Streptophyta</taxon>
        <taxon>Embryophyta</taxon>
        <taxon>Tracheophyta</taxon>
        <taxon>Spermatophyta</taxon>
        <taxon>Magnoliopsida</taxon>
        <taxon>eudicotyledons</taxon>
        <taxon>Gunneridae</taxon>
        <taxon>Pentapetalae</taxon>
        <taxon>rosids</taxon>
        <taxon>fabids</taxon>
        <taxon>Malpighiales</taxon>
        <taxon>Linaceae</taxon>
        <taxon>Linum</taxon>
    </lineage>
</organism>
<evidence type="ECO:0000313" key="2">
    <source>
        <dbReference type="EMBL" id="CAI0546260.1"/>
    </source>
</evidence>
<reference evidence="2" key="1">
    <citation type="submission" date="2022-08" db="EMBL/GenBank/DDBJ databases">
        <authorList>
            <person name="Gutierrez-Valencia J."/>
        </authorList>
    </citation>
    <scope>NUCLEOTIDE SEQUENCE</scope>
</reference>
<feature type="non-terminal residue" evidence="2">
    <location>
        <position position="68"/>
    </location>
</feature>
<feature type="transmembrane region" description="Helical" evidence="1">
    <location>
        <begin position="27"/>
        <end position="45"/>
    </location>
</feature>
<name>A0AAV0QMU4_9ROSI</name>
<dbReference type="AlphaFoldDB" id="A0AAV0QMU4"/>
<dbReference type="EMBL" id="CAMGYJ010000009">
    <property type="protein sequence ID" value="CAI0546260.1"/>
    <property type="molecule type" value="Genomic_DNA"/>
</dbReference>
<protein>
    <submittedName>
        <fullName evidence="2">Uncharacterized protein</fullName>
    </submittedName>
</protein>
<comment type="caution">
    <text evidence="2">The sequence shown here is derived from an EMBL/GenBank/DDBJ whole genome shotgun (WGS) entry which is preliminary data.</text>
</comment>
<keyword evidence="3" id="KW-1185">Reference proteome</keyword>
<keyword evidence="1" id="KW-0812">Transmembrane</keyword>
<keyword evidence="1" id="KW-1133">Transmembrane helix</keyword>
<keyword evidence="1" id="KW-0472">Membrane</keyword>